<protein>
    <submittedName>
        <fullName evidence="2">14792_t:CDS:1</fullName>
    </submittedName>
</protein>
<keyword evidence="3" id="KW-1185">Reference proteome</keyword>
<accession>A0A9N9F9J1</accession>
<feature type="region of interest" description="Disordered" evidence="1">
    <location>
        <begin position="1"/>
        <end position="42"/>
    </location>
</feature>
<dbReference type="Proteomes" id="UP000789405">
    <property type="component" value="Unassembled WGS sequence"/>
</dbReference>
<dbReference type="EMBL" id="CAJVPY010001347">
    <property type="protein sequence ID" value="CAG8517895.1"/>
    <property type="molecule type" value="Genomic_DNA"/>
</dbReference>
<sequence>MDQANANGGEQQNNQNAELTPAKNENYLLSRIDAGVYSPDRF</sequence>
<evidence type="ECO:0000313" key="3">
    <source>
        <dbReference type="Proteomes" id="UP000789405"/>
    </source>
</evidence>
<name>A0A9N9F9J1_9GLOM</name>
<reference evidence="2" key="1">
    <citation type="submission" date="2021-06" db="EMBL/GenBank/DDBJ databases">
        <authorList>
            <person name="Kallberg Y."/>
            <person name="Tangrot J."/>
            <person name="Rosling A."/>
        </authorList>
    </citation>
    <scope>NUCLEOTIDE SEQUENCE</scope>
    <source>
        <strain evidence="2">MA453B</strain>
    </source>
</reference>
<dbReference type="AlphaFoldDB" id="A0A9N9F9J1"/>
<comment type="caution">
    <text evidence="2">The sequence shown here is derived from an EMBL/GenBank/DDBJ whole genome shotgun (WGS) entry which is preliminary data.</text>
</comment>
<organism evidence="2 3">
    <name type="scientific">Dentiscutata erythropus</name>
    <dbReference type="NCBI Taxonomy" id="1348616"/>
    <lineage>
        <taxon>Eukaryota</taxon>
        <taxon>Fungi</taxon>
        <taxon>Fungi incertae sedis</taxon>
        <taxon>Mucoromycota</taxon>
        <taxon>Glomeromycotina</taxon>
        <taxon>Glomeromycetes</taxon>
        <taxon>Diversisporales</taxon>
        <taxon>Gigasporaceae</taxon>
        <taxon>Dentiscutata</taxon>
    </lineage>
</organism>
<evidence type="ECO:0000313" key="2">
    <source>
        <dbReference type="EMBL" id="CAG8517895.1"/>
    </source>
</evidence>
<gene>
    <name evidence="2" type="ORF">DERYTH_LOCUS3720</name>
</gene>
<evidence type="ECO:0000256" key="1">
    <source>
        <dbReference type="SAM" id="MobiDB-lite"/>
    </source>
</evidence>
<feature type="compositionally biased region" description="Low complexity" evidence="1">
    <location>
        <begin position="1"/>
        <end position="18"/>
    </location>
</feature>
<proteinExistence type="predicted"/>